<dbReference type="InterPro" id="IPR016187">
    <property type="entry name" value="CTDL_fold"/>
</dbReference>
<dbReference type="Gene3D" id="3.10.100.10">
    <property type="entry name" value="Mannose-Binding Protein A, subunit A"/>
    <property type="match status" value="1"/>
</dbReference>
<evidence type="ECO:0000313" key="5">
    <source>
        <dbReference type="Proteomes" id="UP000694871"/>
    </source>
</evidence>
<accession>A0ABM1K301</accession>
<evidence type="ECO:0000256" key="2">
    <source>
        <dbReference type="ARBA" id="ARBA00022734"/>
    </source>
</evidence>
<dbReference type="PANTHER" id="PTHR45710:SF35">
    <property type="entry name" value="C-TYPE LECTIN DOMAIN FAMILY 2 MEMBER D"/>
    <property type="match status" value="1"/>
</dbReference>
<evidence type="ECO:0000256" key="1">
    <source>
        <dbReference type="ARBA" id="ARBA00004401"/>
    </source>
</evidence>
<dbReference type="PANTHER" id="PTHR45710">
    <property type="entry name" value="C-TYPE LECTIN DOMAIN-CONTAINING PROTEIN 180"/>
    <property type="match status" value="1"/>
</dbReference>
<dbReference type="SMART" id="SM00034">
    <property type="entry name" value="CLECT"/>
    <property type="match status" value="1"/>
</dbReference>
<keyword evidence="5" id="KW-1185">Reference proteome</keyword>
<evidence type="ECO:0000259" key="4">
    <source>
        <dbReference type="PROSITE" id="PS50041"/>
    </source>
</evidence>
<gene>
    <name evidence="6" type="primary">LOC107111617</name>
</gene>
<keyword evidence="3" id="KW-1133">Transmembrane helix</keyword>
<dbReference type="Pfam" id="PF00059">
    <property type="entry name" value="Lectin_C"/>
    <property type="match status" value="1"/>
</dbReference>
<comment type="subcellular location">
    <subcellularLocation>
        <location evidence="1">Cell membrane</location>
        <topology evidence="1">Single-pass type II membrane protein</topology>
    </subcellularLocation>
</comment>
<evidence type="ECO:0000313" key="6">
    <source>
        <dbReference type="RefSeq" id="XP_015268088.1"/>
    </source>
</evidence>
<sequence>MKGSRNPLEGNLGNGPRNSASGPAILLLSGCSETRDFRAQRKWSLKGLLRRCKRAVQSLADGQETKVTTKDIAILVTLAVLLLISVALNIYLAVKRHRLQAALSHSCPQGWVRSGGRCYFFSATEEAWDVGQDRCISHRGSLVAMDTLQERDFVMSSEGLAGYWIGLRREGVREPWKQPDGSLFSNWFPIGGNGLCAYLNDKEVNSTRCINSQRWICSKLVTIPQGL</sequence>
<dbReference type="GeneID" id="107111617"/>
<dbReference type="RefSeq" id="XP_015268088.1">
    <property type="nucleotide sequence ID" value="XM_015412602.1"/>
</dbReference>
<proteinExistence type="predicted"/>
<name>A0ABM1K301_GEKJA</name>
<dbReference type="SUPFAM" id="SSF56436">
    <property type="entry name" value="C-type lectin-like"/>
    <property type="match status" value="1"/>
</dbReference>
<keyword evidence="3" id="KW-0812">Transmembrane</keyword>
<dbReference type="Proteomes" id="UP000694871">
    <property type="component" value="Unplaced"/>
</dbReference>
<keyword evidence="3" id="KW-0472">Membrane</keyword>
<reference evidence="6" key="1">
    <citation type="submission" date="2025-08" db="UniProtKB">
        <authorList>
            <consortium name="RefSeq"/>
        </authorList>
    </citation>
    <scope>IDENTIFICATION</scope>
</reference>
<keyword evidence="2" id="KW-0430">Lectin</keyword>
<organism evidence="5 6">
    <name type="scientific">Gekko japonicus</name>
    <name type="common">Schlegel's Japanese gecko</name>
    <dbReference type="NCBI Taxonomy" id="146911"/>
    <lineage>
        <taxon>Eukaryota</taxon>
        <taxon>Metazoa</taxon>
        <taxon>Chordata</taxon>
        <taxon>Craniata</taxon>
        <taxon>Vertebrata</taxon>
        <taxon>Euteleostomi</taxon>
        <taxon>Lepidosauria</taxon>
        <taxon>Squamata</taxon>
        <taxon>Bifurcata</taxon>
        <taxon>Gekkota</taxon>
        <taxon>Gekkonidae</taxon>
        <taxon>Gekkoninae</taxon>
        <taxon>Gekko</taxon>
    </lineage>
</organism>
<protein>
    <submittedName>
        <fullName evidence="6">C-type lectin domain family 2 member D-like</fullName>
    </submittedName>
</protein>
<dbReference type="InterPro" id="IPR001304">
    <property type="entry name" value="C-type_lectin-like"/>
</dbReference>
<dbReference type="InterPro" id="IPR033992">
    <property type="entry name" value="NKR-like_CTLD"/>
</dbReference>
<dbReference type="PROSITE" id="PS51257">
    <property type="entry name" value="PROKAR_LIPOPROTEIN"/>
    <property type="match status" value="1"/>
</dbReference>
<evidence type="ECO:0000256" key="3">
    <source>
        <dbReference type="SAM" id="Phobius"/>
    </source>
</evidence>
<dbReference type="PROSITE" id="PS50041">
    <property type="entry name" value="C_TYPE_LECTIN_2"/>
    <property type="match status" value="1"/>
</dbReference>
<feature type="transmembrane region" description="Helical" evidence="3">
    <location>
        <begin position="72"/>
        <end position="94"/>
    </location>
</feature>
<feature type="domain" description="C-type lectin" evidence="4">
    <location>
        <begin position="114"/>
        <end position="218"/>
    </location>
</feature>
<dbReference type="InterPro" id="IPR050828">
    <property type="entry name" value="C-type_lectin/matrix_domain"/>
</dbReference>
<dbReference type="InterPro" id="IPR016186">
    <property type="entry name" value="C-type_lectin-like/link_sf"/>
</dbReference>
<dbReference type="CDD" id="cd03593">
    <property type="entry name" value="CLECT_NK_receptors_like"/>
    <property type="match status" value="1"/>
</dbReference>